<dbReference type="Pfam" id="PF18565">
    <property type="entry name" value="Glyco_hydro2_C5"/>
    <property type="match status" value="1"/>
</dbReference>
<organism evidence="8 9">
    <name type="scientific">Paenibacillus montaniterrae</name>
    <dbReference type="NCBI Taxonomy" id="429341"/>
    <lineage>
        <taxon>Bacteria</taxon>
        <taxon>Bacillati</taxon>
        <taxon>Bacillota</taxon>
        <taxon>Bacilli</taxon>
        <taxon>Bacillales</taxon>
        <taxon>Paenibacillaceae</taxon>
        <taxon>Paenibacillus</taxon>
    </lineage>
</organism>
<dbReference type="Pfam" id="PF00703">
    <property type="entry name" value="Glyco_hydro_2"/>
    <property type="match status" value="1"/>
</dbReference>
<feature type="domain" description="Glycoside hydrolase family 2" evidence="7">
    <location>
        <begin position="827"/>
        <end position="924"/>
    </location>
</feature>
<evidence type="ECO:0000313" key="8">
    <source>
        <dbReference type="EMBL" id="GIP16368.1"/>
    </source>
</evidence>
<dbReference type="Gene3D" id="2.60.120.260">
    <property type="entry name" value="Galactose-binding domain-like"/>
    <property type="match status" value="1"/>
</dbReference>
<sequence length="1106" mass="124536">MENNQLAATTERLSAASKSKVYNFNYQWKFKLANAFPLADALEAWKDCNGRYFYEKEYVEEDWQAVGLPHTYNDKDLFVARIEDAGSGQLRTFSFYRKWFRLPDKYDGNKVMIEFEGIRQTCYLYINGKLAGYYEAGVAPFAFDLTPYIEYDQDNVIAVATDSTSSRNLDYFVAETPNLPDAEPGTFMTSFTELEQIPEAARGVGYFWNCNDFNPSVGGLTKNVRLHVKPKLYITLPIYSNLQTKGVYIYGSDYDIKQRQAVIHTEAEIRNETGLEQIAELLSVIYDHRGEEVGRMSSGQVEIAASCHLPEYPPLSVTPNDAYRKTGNGYVPSPEDEVEPTATESLEVALVKMDALISGLRFWSPDDPYLYTVRTNLLLDGEVLDTIETVTGFRKVSYDANQGLLINDTPVWLTGYAQRSSNEWAVIGIAPDWLRDLDAKLIRESNANHIRFMHVAACPADIRSCDHYGIVCTQPAGDKERENFGRQWDQRVEAMRDIIIYFRNHPSIIFWEAGNNSINKEHMREMRLLKEKLDPRGGRFMGCRTLSTEEVVAEAEYVGTMLNRHAGRFQSVKMPVTETEYLREESPRRVWDDYSPPDFDYDNLWLGLGGRKQVGGDCHDLTAEDFALYAAKAYAEFFHDRMGGASGKNLYSATAALCWTDSAQHGRQAASENARMSGRVDPVRIKKQSFDVFRIIQSPVPAVKIIGHWNYPAEDGENYRYAVKEFDGTHWRKTGAYRYRNPKDKTVYVVGSYAIAKVELYINDQLAATCDKPVDTFLFPFEHIDVTRSGSITAKAFDYNGNQVAADTIETASVPARLRLTAFTGDKGFSADGADIAYVDVEVVDEQGRLCPLAYDRIDFRIEGEGIFLGGYNSGRFNGYGKEDSVIHQMHVFAECGNNRVFIRSTAQAGVIRLTASMNGLPEACLTLYSQPVGASALALELPQRLLPPCSETLTRSSYPFQAIPQADAAKYAAPGSIYCKILVDGQEPDTRGIMSIYDHGSIYSPILFILERIKNDRPELFDYSYDAEAGILMLSSNKKCVIAEKGRTHLLVNGEENLLNGEPYIRPDGILIVEINAVISYIKGIVSYYDDNVHVFRIELPPSSV</sequence>
<comment type="similarity">
    <text evidence="1">Belongs to the glycosyl hydrolase 2 family.</text>
</comment>
<evidence type="ECO:0000259" key="4">
    <source>
        <dbReference type="Pfam" id="PF00703"/>
    </source>
</evidence>
<dbReference type="InterPro" id="IPR006102">
    <property type="entry name" value="Ig-like_GH2"/>
</dbReference>
<reference evidence="8" key="1">
    <citation type="submission" date="2021-03" db="EMBL/GenBank/DDBJ databases">
        <title>Antimicrobial resistance genes in bacteria isolated from Japanese honey, and their potential for conferring macrolide and lincosamide resistance in the American foulbrood pathogen Paenibacillus larvae.</title>
        <authorList>
            <person name="Okamoto M."/>
            <person name="Kumagai M."/>
            <person name="Kanamori H."/>
            <person name="Takamatsu D."/>
        </authorList>
    </citation>
    <scope>NUCLEOTIDE SEQUENCE</scope>
    <source>
        <strain evidence="8">J40TS1</strain>
    </source>
</reference>
<dbReference type="Gene3D" id="2.60.40.10">
    <property type="entry name" value="Immunoglobulins"/>
    <property type="match status" value="2"/>
</dbReference>
<dbReference type="InterPro" id="IPR006103">
    <property type="entry name" value="Glyco_hydro_2_cat"/>
</dbReference>
<dbReference type="AlphaFoldDB" id="A0A919YT20"/>
<dbReference type="InterPro" id="IPR051913">
    <property type="entry name" value="GH2_Domain-Containing"/>
</dbReference>
<keyword evidence="2" id="KW-0378">Hydrolase</keyword>
<evidence type="ECO:0000256" key="3">
    <source>
        <dbReference type="ARBA" id="ARBA00023295"/>
    </source>
</evidence>
<dbReference type="SUPFAM" id="SSF49303">
    <property type="entry name" value="beta-Galactosidase/glucuronidase domain"/>
    <property type="match status" value="1"/>
</dbReference>
<dbReference type="PANTHER" id="PTHR42732">
    <property type="entry name" value="BETA-GALACTOSIDASE"/>
    <property type="match status" value="1"/>
</dbReference>
<dbReference type="InterPro" id="IPR017853">
    <property type="entry name" value="GH"/>
</dbReference>
<proteinExistence type="inferred from homology"/>
<dbReference type="Pfam" id="PF02836">
    <property type="entry name" value="Glyco_hydro_2_C"/>
    <property type="match status" value="1"/>
</dbReference>
<dbReference type="SUPFAM" id="SSF51445">
    <property type="entry name" value="(Trans)glycosidases"/>
    <property type="match status" value="1"/>
</dbReference>
<feature type="domain" description="Glycosyl hydrolases family 2 sugar binding" evidence="6">
    <location>
        <begin position="25"/>
        <end position="159"/>
    </location>
</feature>
<dbReference type="Proteomes" id="UP000683139">
    <property type="component" value="Unassembled WGS sequence"/>
</dbReference>
<dbReference type="Pfam" id="PF02837">
    <property type="entry name" value="Glyco_hydro_2_N"/>
    <property type="match status" value="1"/>
</dbReference>
<evidence type="ECO:0000256" key="1">
    <source>
        <dbReference type="ARBA" id="ARBA00007401"/>
    </source>
</evidence>
<name>A0A919YT20_9BACL</name>
<dbReference type="InterPro" id="IPR006104">
    <property type="entry name" value="Glyco_hydro_2_N"/>
</dbReference>
<dbReference type="Gene3D" id="3.20.20.80">
    <property type="entry name" value="Glycosidases"/>
    <property type="match status" value="1"/>
</dbReference>
<dbReference type="InterPro" id="IPR013783">
    <property type="entry name" value="Ig-like_fold"/>
</dbReference>
<gene>
    <name evidence="8" type="primary">lacZ_2</name>
    <name evidence="8" type="ORF">J40TS1_20100</name>
</gene>
<dbReference type="EMBL" id="BOSE01000003">
    <property type="protein sequence ID" value="GIP16368.1"/>
    <property type="molecule type" value="Genomic_DNA"/>
</dbReference>
<dbReference type="GO" id="GO:0005975">
    <property type="term" value="P:carbohydrate metabolic process"/>
    <property type="evidence" value="ECO:0007669"/>
    <property type="project" value="InterPro"/>
</dbReference>
<keyword evidence="3" id="KW-0326">Glycosidase</keyword>
<dbReference type="InterPro" id="IPR040605">
    <property type="entry name" value="Glyco_hydro2_dom5"/>
</dbReference>
<comment type="caution">
    <text evidence="8">The sequence shown here is derived from an EMBL/GenBank/DDBJ whole genome shotgun (WGS) entry which is preliminary data.</text>
</comment>
<dbReference type="PANTHER" id="PTHR42732:SF1">
    <property type="entry name" value="BETA-MANNOSIDASE"/>
    <property type="match status" value="1"/>
</dbReference>
<protein>
    <submittedName>
        <fullName evidence="8">Beta-galactosidase</fullName>
    </submittedName>
</protein>
<evidence type="ECO:0000256" key="2">
    <source>
        <dbReference type="ARBA" id="ARBA00022801"/>
    </source>
</evidence>
<keyword evidence="9" id="KW-1185">Reference proteome</keyword>
<dbReference type="SUPFAM" id="SSF49785">
    <property type="entry name" value="Galactose-binding domain-like"/>
    <property type="match status" value="1"/>
</dbReference>
<dbReference type="InterPro" id="IPR008979">
    <property type="entry name" value="Galactose-bd-like_sf"/>
</dbReference>
<accession>A0A919YT20</accession>
<evidence type="ECO:0000259" key="6">
    <source>
        <dbReference type="Pfam" id="PF02837"/>
    </source>
</evidence>
<feature type="domain" description="Glycoside hydrolase family 2 catalytic" evidence="5">
    <location>
        <begin position="402"/>
        <end position="536"/>
    </location>
</feature>
<evidence type="ECO:0000313" key="9">
    <source>
        <dbReference type="Proteomes" id="UP000683139"/>
    </source>
</evidence>
<feature type="domain" description="Glycoside hydrolase family 2 immunoglobulin-like beta-sandwich" evidence="4">
    <location>
        <begin position="349"/>
        <end position="394"/>
    </location>
</feature>
<evidence type="ECO:0000259" key="5">
    <source>
        <dbReference type="Pfam" id="PF02836"/>
    </source>
</evidence>
<evidence type="ECO:0000259" key="7">
    <source>
        <dbReference type="Pfam" id="PF18565"/>
    </source>
</evidence>
<dbReference type="RefSeq" id="WP_213514627.1">
    <property type="nucleotide sequence ID" value="NZ_BOSE01000003.1"/>
</dbReference>
<dbReference type="InterPro" id="IPR036156">
    <property type="entry name" value="Beta-gal/glucu_dom_sf"/>
</dbReference>
<dbReference type="GO" id="GO:0004553">
    <property type="term" value="F:hydrolase activity, hydrolyzing O-glycosyl compounds"/>
    <property type="evidence" value="ECO:0007669"/>
    <property type="project" value="InterPro"/>
</dbReference>